<accession>A0A0G0LGD3</accession>
<dbReference type="EMBL" id="LBVP01000002">
    <property type="protein sequence ID" value="KKQ90097.1"/>
    <property type="molecule type" value="Genomic_DNA"/>
</dbReference>
<evidence type="ECO:0000256" key="1">
    <source>
        <dbReference type="SAM" id="Phobius"/>
    </source>
</evidence>
<keyword evidence="1" id="KW-0472">Membrane</keyword>
<evidence type="ECO:0000313" key="3">
    <source>
        <dbReference type="Proteomes" id="UP000034893"/>
    </source>
</evidence>
<comment type="caution">
    <text evidence="2">The sequence shown here is derived from an EMBL/GenBank/DDBJ whole genome shotgun (WGS) entry which is preliminary data.</text>
</comment>
<name>A0A0G0LGD3_9BACT</name>
<protein>
    <submittedName>
        <fullName evidence="2">Uncharacterized protein</fullName>
    </submittedName>
</protein>
<evidence type="ECO:0000313" key="2">
    <source>
        <dbReference type="EMBL" id="KKQ90097.1"/>
    </source>
</evidence>
<organism evidence="2 3">
    <name type="scientific">Candidatus Curtissbacteria bacterium GW2011_GWC2_38_9</name>
    <dbReference type="NCBI Taxonomy" id="1618414"/>
    <lineage>
        <taxon>Bacteria</taxon>
        <taxon>Candidatus Curtissiibacteriota</taxon>
    </lineage>
</organism>
<reference evidence="2 3" key="1">
    <citation type="journal article" date="2015" name="Nature">
        <title>rRNA introns, odd ribosomes, and small enigmatic genomes across a large radiation of phyla.</title>
        <authorList>
            <person name="Brown C.T."/>
            <person name="Hug L.A."/>
            <person name="Thomas B.C."/>
            <person name="Sharon I."/>
            <person name="Castelle C.J."/>
            <person name="Singh A."/>
            <person name="Wilkins M.J."/>
            <person name="Williams K.H."/>
            <person name="Banfield J.F."/>
        </authorList>
    </citation>
    <scope>NUCLEOTIDE SEQUENCE [LARGE SCALE GENOMIC DNA]</scope>
</reference>
<keyword evidence="1" id="KW-0812">Transmembrane</keyword>
<dbReference type="AlphaFoldDB" id="A0A0G0LGD3"/>
<keyword evidence="1" id="KW-1133">Transmembrane helix</keyword>
<dbReference type="Proteomes" id="UP000034893">
    <property type="component" value="Unassembled WGS sequence"/>
</dbReference>
<sequence>MPFRTKREKIAAAARRFTFIETKTSTNSAQEVTEKTTLKASPLSNQTHNLTKKIEGDYSYVRGDLLKIMVLTAVIITVQVALVLLRQFLPNIALP</sequence>
<proteinExistence type="predicted"/>
<feature type="transmembrane region" description="Helical" evidence="1">
    <location>
        <begin position="68"/>
        <end position="89"/>
    </location>
</feature>
<gene>
    <name evidence="2" type="ORF">UT12_C0002G0028</name>
</gene>